<dbReference type="AlphaFoldDB" id="A0A117NFJ4"/>
<evidence type="ECO:0000313" key="2">
    <source>
        <dbReference type="EMBL" id="KUM45352.1"/>
    </source>
</evidence>
<evidence type="ECO:0000256" key="1">
    <source>
        <dbReference type="SAM" id="SignalP"/>
    </source>
</evidence>
<dbReference type="EMBL" id="LKAM01000020">
    <property type="protein sequence ID" value="KUM45352.1"/>
    <property type="molecule type" value="Genomic_DNA"/>
</dbReference>
<protein>
    <submittedName>
        <fullName evidence="2">Uncharacterized protein</fullName>
    </submittedName>
</protein>
<geneLocation type="mitochondrion" evidence="2"/>
<feature type="chain" id="PRO_5007152012" evidence="1">
    <location>
        <begin position="34"/>
        <end position="70"/>
    </location>
</feature>
<feature type="signal peptide" evidence="1">
    <location>
        <begin position="1"/>
        <end position="33"/>
    </location>
</feature>
<comment type="caution">
    <text evidence="2">The sequence shown here is derived from an EMBL/GenBank/DDBJ whole genome shotgun (WGS) entry which is preliminary data.</text>
</comment>
<keyword evidence="1" id="KW-0732">Signal</keyword>
<keyword evidence="2" id="KW-0496">Mitochondrion</keyword>
<name>A0A117NFJ4_PICGL</name>
<organism evidence="2">
    <name type="scientific">Picea glauca</name>
    <name type="common">White spruce</name>
    <name type="synonym">Pinus glauca</name>
    <dbReference type="NCBI Taxonomy" id="3330"/>
    <lineage>
        <taxon>Eukaryota</taxon>
        <taxon>Viridiplantae</taxon>
        <taxon>Streptophyta</taxon>
        <taxon>Embryophyta</taxon>
        <taxon>Tracheophyta</taxon>
        <taxon>Spermatophyta</taxon>
        <taxon>Pinopsida</taxon>
        <taxon>Pinidae</taxon>
        <taxon>Conifers I</taxon>
        <taxon>Pinales</taxon>
        <taxon>Pinaceae</taxon>
        <taxon>Picea</taxon>
    </lineage>
</organism>
<reference evidence="2" key="1">
    <citation type="journal article" date="2015" name="Genome Biol. Evol.">
        <title>Organellar Genomes of White Spruce (Picea glauca): Assembly and Annotation.</title>
        <authorList>
            <person name="Jackman S.D."/>
            <person name="Warren R.L."/>
            <person name="Gibb E.A."/>
            <person name="Vandervalk B.P."/>
            <person name="Mohamadi H."/>
            <person name="Chu J."/>
            <person name="Raymond A."/>
            <person name="Pleasance S."/>
            <person name="Coope R."/>
            <person name="Wildung M.R."/>
            <person name="Ritland C.E."/>
            <person name="Bousquet J."/>
            <person name="Jones S.J."/>
            <person name="Bohlmann J."/>
            <person name="Birol I."/>
        </authorList>
    </citation>
    <scope>NUCLEOTIDE SEQUENCE [LARGE SCALE GENOMIC DNA]</scope>
    <source>
        <tissue evidence="2">Flushing bud</tissue>
    </source>
</reference>
<gene>
    <name evidence="2" type="ORF">ABT39_MTgene3425</name>
</gene>
<proteinExistence type="predicted"/>
<sequence>MVHEQLVLQQNKLRKLLNQLVLLVEMLLYLAQGTTNNIAQGCLDLALEHHNLLTNLKILIDSVNLINRVR</sequence>
<accession>A0A117NFJ4</accession>